<organism evidence="2">
    <name type="scientific">marine metagenome</name>
    <dbReference type="NCBI Taxonomy" id="408172"/>
    <lineage>
        <taxon>unclassified sequences</taxon>
        <taxon>metagenomes</taxon>
        <taxon>ecological metagenomes</taxon>
    </lineage>
</organism>
<sequence length="475" mass="50310">MAAIVTNKFRLHNAEQFYESFSEASTSYYLYVGRPQPWTSTTPYGGGSDTQPPTPLDNVDDEYMYFRDMLAAKRIAAADIQYAIPRHNWVSGTAYDYYRGDYGAQWSSNSANIVKTENDGTNLWASTTLFYVLSSLNNVYKCMWNNGGAASTEEPTGTSNSETTAGADGYIWKYMYSLTTTQITDFLTADFMPVATNSTVSGAAVDGAVRHYKVMAGGSGYTVGSFPNQTLRGDSAVRGGTDATFTVTVSGGAVTSVVAVNAGSKYTFADCNIDNISGIGAGTGAIVTPIIGPPGGHGFNAINELGGFYVMTNTTISGTEGSGDFVVDQDFRRVGMVLNPYNYGTSTIATASTLNALKSMTFSGTPGAFLPDEAISAPSGAKGIVVAFDSTTKILKYIQTQWTGVKTTAGATQGNEIAFAASDVVTSDSAATGTIASLTNPEIAYYTGQGIYVEDRAPISRATDQTENIKLIVEF</sequence>
<dbReference type="AlphaFoldDB" id="A0A381T8D2"/>
<dbReference type="InterPro" id="IPR015298">
    <property type="entry name" value="Phage_T4_Gp8"/>
</dbReference>
<accession>A0A381T8D2</accession>
<dbReference type="Pfam" id="PF09215">
    <property type="entry name" value="Phage-Gp8"/>
    <property type="match status" value="1"/>
</dbReference>
<dbReference type="Gene3D" id="2.170.290.10">
    <property type="entry name" value="baseplate structural protein gp8, domain 2"/>
    <property type="match status" value="1"/>
</dbReference>
<dbReference type="InterPro" id="IPR036327">
    <property type="entry name" value="Gp8_sf"/>
</dbReference>
<gene>
    <name evidence="2" type="ORF">METZ01_LOCUS65284</name>
</gene>
<dbReference type="Gene3D" id="2.60.340.10">
    <property type="entry name" value="baseplate structural protein gp8, domain 1"/>
    <property type="match status" value="2"/>
</dbReference>
<evidence type="ECO:0000259" key="1">
    <source>
        <dbReference type="Pfam" id="PF09215"/>
    </source>
</evidence>
<proteinExistence type="predicted"/>
<name>A0A381T8D2_9ZZZZ</name>
<dbReference type="EMBL" id="UINC01004183">
    <property type="protein sequence ID" value="SVA12430.1"/>
    <property type="molecule type" value="Genomic_DNA"/>
</dbReference>
<evidence type="ECO:0000313" key="2">
    <source>
        <dbReference type="EMBL" id="SVA12430.1"/>
    </source>
</evidence>
<feature type="domain" description="Bacteriophage T4 Gp8" evidence="1">
    <location>
        <begin position="3"/>
        <end position="192"/>
    </location>
</feature>
<reference evidence="2" key="1">
    <citation type="submission" date="2018-05" db="EMBL/GenBank/DDBJ databases">
        <authorList>
            <person name="Lanie J.A."/>
            <person name="Ng W.-L."/>
            <person name="Kazmierczak K.M."/>
            <person name="Andrzejewski T.M."/>
            <person name="Davidsen T.M."/>
            <person name="Wayne K.J."/>
            <person name="Tettelin H."/>
            <person name="Glass J.I."/>
            <person name="Rusch D."/>
            <person name="Podicherti R."/>
            <person name="Tsui H.-C.T."/>
            <person name="Winkler M.E."/>
        </authorList>
    </citation>
    <scope>NUCLEOTIDE SEQUENCE</scope>
</reference>
<protein>
    <recommendedName>
        <fullName evidence="1">Bacteriophage T4 Gp8 domain-containing protein</fullName>
    </recommendedName>
</protein>
<dbReference type="SUPFAM" id="SSF89433">
    <property type="entry name" value="Baseplate structural protein gp8"/>
    <property type="match status" value="2"/>
</dbReference>